<dbReference type="PANTHER" id="PTHR43806:SF65">
    <property type="entry name" value="SERINE PROTEASE APRX"/>
    <property type="match status" value="1"/>
</dbReference>
<dbReference type="EMBL" id="BBXV01000011">
    <property type="protein sequence ID" value="GAQ16816.1"/>
    <property type="molecule type" value="Genomic_DNA"/>
</dbReference>
<feature type="domain" description="Peptidase S8/S53" evidence="11">
    <location>
        <begin position="125"/>
        <end position="497"/>
    </location>
</feature>
<dbReference type="Pfam" id="PF02225">
    <property type="entry name" value="PA"/>
    <property type="match status" value="1"/>
</dbReference>
<evidence type="ECO:0000256" key="5">
    <source>
        <dbReference type="ARBA" id="ARBA00022729"/>
    </source>
</evidence>
<dbReference type="GO" id="GO:0006508">
    <property type="term" value="P:proteolysis"/>
    <property type="evidence" value="ECO:0007669"/>
    <property type="project" value="UniProtKB-KW"/>
</dbReference>
<feature type="domain" description="PA" evidence="12">
    <location>
        <begin position="327"/>
        <end position="396"/>
    </location>
</feature>
<dbReference type="InterPro" id="IPR050131">
    <property type="entry name" value="Peptidase_S8_subtilisin-like"/>
</dbReference>
<dbReference type="InterPro" id="IPR023827">
    <property type="entry name" value="Peptidase_S8_Asp-AS"/>
</dbReference>
<keyword evidence="2" id="KW-0134">Cell wall</keyword>
<accession>A0A0U9H4D0</accession>
<protein>
    <submittedName>
        <fullName evidence="13">Minor extracellular protease vpr</fullName>
    </submittedName>
</protein>
<dbReference type="PRINTS" id="PR00723">
    <property type="entry name" value="SUBTILISIN"/>
</dbReference>
<feature type="active site" description="Charge relay system" evidence="8 9">
    <location>
        <position position="134"/>
    </location>
</feature>
<comment type="caution">
    <text evidence="13">The sequence shown here is derived from an EMBL/GenBank/DDBJ whole genome shotgun (WGS) entry which is preliminary data.</text>
</comment>
<dbReference type="RefSeq" id="WP_058949438.1">
    <property type="nucleotide sequence ID" value="NZ_BBXV01000011.1"/>
</dbReference>
<keyword evidence="7 9" id="KW-0720">Serine protease</keyword>
<reference evidence="14" key="1">
    <citation type="submission" date="2015-07" db="EMBL/GenBank/DDBJ databases">
        <title>Draft Genome Sequence of Oceanobacillus picturae Heshi-B3 that Was Isolated from Fermented Rice Bran with Aging Salted Mackerel, Which Was Named Heshiko as Traditional Fermented Seafood in Japan.</title>
        <authorList>
            <person name="Akuzawa S."/>
            <person name="Nakagawa J."/>
            <person name="Kanekatsu T."/>
            <person name="Kanesaki Y."/>
            <person name="Suzuki T."/>
        </authorList>
    </citation>
    <scope>NUCLEOTIDE SEQUENCE [LARGE SCALE GENOMIC DNA]</scope>
    <source>
        <strain evidence="14">Heshi-B3</strain>
    </source>
</reference>
<dbReference type="SUPFAM" id="SSF52025">
    <property type="entry name" value="PA domain"/>
    <property type="match status" value="1"/>
</dbReference>
<evidence type="ECO:0000256" key="6">
    <source>
        <dbReference type="ARBA" id="ARBA00022801"/>
    </source>
</evidence>
<dbReference type="Gene3D" id="3.50.30.30">
    <property type="match status" value="1"/>
</dbReference>
<dbReference type="AlphaFoldDB" id="A0A0U9H4D0"/>
<evidence type="ECO:0000256" key="1">
    <source>
        <dbReference type="ARBA" id="ARBA00011073"/>
    </source>
</evidence>
<keyword evidence="6 9" id="KW-0378">Hydrolase</keyword>
<dbReference type="Proteomes" id="UP000052946">
    <property type="component" value="Unassembled WGS sequence"/>
</dbReference>
<evidence type="ECO:0000259" key="12">
    <source>
        <dbReference type="Pfam" id="PF02225"/>
    </source>
</evidence>
<evidence type="ECO:0000259" key="11">
    <source>
        <dbReference type="Pfam" id="PF00082"/>
    </source>
</evidence>
<dbReference type="InterPro" id="IPR034213">
    <property type="entry name" value="S8_Vpr-like"/>
</dbReference>
<dbReference type="InterPro" id="IPR036852">
    <property type="entry name" value="Peptidase_S8/S53_dom_sf"/>
</dbReference>
<feature type="active site" description="Charge relay system" evidence="8 9">
    <location>
        <position position="459"/>
    </location>
</feature>
<dbReference type="Pfam" id="PF00082">
    <property type="entry name" value="Peptidase_S8"/>
    <property type="match status" value="1"/>
</dbReference>
<dbReference type="GO" id="GO:0004252">
    <property type="term" value="F:serine-type endopeptidase activity"/>
    <property type="evidence" value="ECO:0007669"/>
    <property type="project" value="UniProtKB-UniRule"/>
</dbReference>
<dbReference type="PROSITE" id="PS51892">
    <property type="entry name" value="SUBTILASE"/>
    <property type="match status" value="1"/>
</dbReference>
<dbReference type="InterPro" id="IPR003137">
    <property type="entry name" value="PA_domain"/>
</dbReference>
<evidence type="ECO:0000256" key="3">
    <source>
        <dbReference type="ARBA" id="ARBA00022525"/>
    </source>
</evidence>
<dbReference type="PROSITE" id="PS00136">
    <property type="entry name" value="SUBTILASE_ASP"/>
    <property type="match status" value="1"/>
</dbReference>
<dbReference type="InterPro" id="IPR000209">
    <property type="entry name" value="Peptidase_S8/S53_dom"/>
</dbReference>
<evidence type="ECO:0000256" key="2">
    <source>
        <dbReference type="ARBA" id="ARBA00022512"/>
    </source>
</evidence>
<gene>
    <name evidence="13" type="ORF">OPHB3_0740</name>
</gene>
<reference evidence="13 14" key="2">
    <citation type="journal article" date="2016" name="Genome Announc.">
        <title>Draft Genome Sequence of Oceanobacillus picturae Heshi-B3, Isolated from Fermented Rice Bran in a Traditional Japanese Seafood Dish.</title>
        <authorList>
            <person name="Akuzawa S."/>
            <person name="Nagaoka J."/>
            <person name="Kanekatsu M."/>
            <person name="Kanesaki Y."/>
            <person name="Suzuki T."/>
        </authorList>
    </citation>
    <scope>NUCLEOTIDE SEQUENCE [LARGE SCALE GENOMIC DNA]</scope>
    <source>
        <strain evidence="13 14">Heshi-B3</strain>
    </source>
</reference>
<keyword evidence="3" id="KW-0964">Secreted</keyword>
<evidence type="ECO:0000256" key="7">
    <source>
        <dbReference type="ARBA" id="ARBA00022825"/>
    </source>
</evidence>
<evidence type="ECO:0000256" key="10">
    <source>
        <dbReference type="RuleBase" id="RU003355"/>
    </source>
</evidence>
<dbReference type="PROSITE" id="PS00138">
    <property type="entry name" value="SUBTILASE_SER"/>
    <property type="match status" value="1"/>
</dbReference>
<dbReference type="PROSITE" id="PS00137">
    <property type="entry name" value="SUBTILASE_HIS"/>
    <property type="match status" value="1"/>
</dbReference>
<dbReference type="SUPFAM" id="SSF52743">
    <property type="entry name" value="Subtilisin-like"/>
    <property type="match status" value="1"/>
</dbReference>
<proteinExistence type="inferred from homology"/>
<evidence type="ECO:0000313" key="14">
    <source>
        <dbReference type="Proteomes" id="UP000052946"/>
    </source>
</evidence>
<dbReference type="InterPro" id="IPR023828">
    <property type="entry name" value="Peptidase_S8_Ser-AS"/>
</dbReference>
<dbReference type="Gene3D" id="3.40.50.200">
    <property type="entry name" value="Peptidase S8/S53 domain"/>
    <property type="match status" value="1"/>
</dbReference>
<organism evidence="13 14">
    <name type="scientific">Oceanobacillus picturae</name>
    <dbReference type="NCBI Taxonomy" id="171693"/>
    <lineage>
        <taxon>Bacteria</taxon>
        <taxon>Bacillati</taxon>
        <taxon>Bacillota</taxon>
        <taxon>Bacilli</taxon>
        <taxon>Bacillales</taxon>
        <taxon>Bacillaceae</taxon>
        <taxon>Oceanobacillus</taxon>
    </lineage>
</organism>
<sequence length="725" mass="79069">MRHILSIISIIVLLLPYPQTIVAEKNDTQSLIIEVTGDPQVHKEYIEAHHPYVEVVASYETLFKGLAIRGTPTRLAKMEALPFVKAIHSVQQYQADKTKNNSLKADAFPKDAVYPEVFNNTRYTGKGVKVGVIDTGIDYNHPDLQANYKKGYDLVDLDEDPMETQVNQGIPTMHGTHVAGIIAADGELKGVAPDAEIYAYRALGPGGSGTSVQVIAAMEQAVKDGVDVMNLSLGNNVNGPDYPTSVAVNRAAALGVAVVIANGNNGPADWTVGSPATASKAISVGATSPAKQNPYLYARWEDREIGLTSMVGSVPWNLDTFYKIAVEGEDLSRKIAILQRGEIPFYDMAKQAEKDGAIAVLIANSEKGTFQGSIDNADDPITIPVASISKEDGQWLQQMAEESTLQLETQYKELPASVADFSSRGPVTINWDIKPDVLAPGTNIMSSVPGGYQALQGTSMAAPHVAGAIALMKEAHPDWSNDQIIGALKTTAWKMEQDNKAVAPIMQGSGVMDPESAINATTIINDPALAYGKFTTYREEKTKQLFITNQSDETKSYTFTIPKKQGGIQWSLPQRFVLKPGEEKAVPISLAITSKQLEEGVHQGWLTMDEGDNRYLLPYLFINQTADNPKAMGFEFALKPFSEEGYIYKLYLAENAESAKVDLYDPDSLMFERNLLELDEVKTGENEGQLTKKQLGTPGEYMALITVRLSDGTTESYQTDLMIRN</sequence>
<dbReference type="InterPro" id="IPR046450">
    <property type="entry name" value="PA_dom_sf"/>
</dbReference>
<evidence type="ECO:0000256" key="4">
    <source>
        <dbReference type="ARBA" id="ARBA00022670"/>
    </source>
</evidence>
<dbReference type="CDD" id="cd07474">
    <property type="entry name" value="Peptidases_S8_subtilisin_Vpr-like"/>
    <property type="match status" value="1"/>
</dbReference>
<feature type="active site" description="Charge relay system" evidence="8 9">
    <location>
        <position position="174"/>
    </location>
</feature>
<dbReference type="InterPro" id="IPR015500">
    <property type="entry name" value="Peptidase_S8_subtilisin-rel"/>
</dbReference>
<evidence type="ECO:0000313" key="13">
    <source>
        <dbReference type="EMBL" id="GAQ16816.1"/>
    </source>
</evidence>
<dbReference type="PANTHER" id="PTHR43806">
    <property type="entry name" value="PEPTIDASE S8"/>
    <property type="match status" value="1"/>
</dbReference>
<dbReference type="InterPro" id="IPR022398">
    <property type="entry name" value="Peptidase_S8_His-AS"/>
</dbReference>
<keyword evidence="4 9" id="KW-0645">Protease</keyword>
<keyword evidence="5" id="KW-0732">Signal</keyword>
<name>A0A0U9H4D0_9BACI</name>
<dbReference type="OrthoDB" id="9798386at2"/>
<evidence type="ECO:0000256" key="9">
    <source>
        <dbReference type="PROSITE-ProRule" id="PRU01240"/>
    </source>
</evidence>
<evidence type="ECO:0000256" key="8">
    <source>
        <dbReference type="PIRSR" id="PIRSR615500-1"/>
    </source>
</evidence>
<comment type="similarity">
    <text evidence="1 9 10">Belongs to the peptidase S8 family.</text>
</comment>